<keyword evidence="7 9" id="KW-0811">Translocation</keyword>
<comment type="caution">
    <text evidence="10">The sequence shown here is derived from an EMBL/GenBank/DDBJ whole genome shotgun (WGS) entry which is preliminary data.</text>
</comment>
<dbReference type="NCBIfam" id="TIGR00964">
    <property type="entry name" value="secE_bact"/>
    <property type="match status" value="1"/>
</dbReference>
<dbReference type="InterPro" id="IPR038379">
    <property type="entry name" value="SecE_sf"/>
</dbReference>
<name>A0A916XRY2_9HYPH</name>
<evidence type="ECO:0000256" key="1">
    <source>
        <dbReference type="ARBA" id="ARBA00004370"/>
    </source>
</evidence>
<evidence type="ECO:0000256" key="8">
    <source>
        <dbReference type="ARBA" id="ARBA00023136"/>
    </source>
</evidence>
<keyword evidence="6 9" id="KW-1133">Transmembrane helix</keyword>
<proteinExistence type="inferred from homology"/>
<comment type="subcellular location">
    <subcellularLocation>
        <location evidence="9">Cell membrane</location>
        <topology evidence="9">Single-pass membrane protein</topology>
    </subcellularLocation>
    <subcellularLocation>
        <location evidence="1">Membrane</location>
    </subcellularLocation>
</comment>
<feature type="transmembrane region" description="Helical" evidence="9">
    <location>
        <begin position="29"/>
        <end position="49"/>
    </location>
</feature>
<dbReference type="Pfam" id="PF00584">
    <property type="entry name" value="SecE"/>
    <property type="match status" value="1"/>
</dbReference>
<dbReference type="AlphaFoldDB" id="A0A916XRY2"/>
<dbReference type="RefSeq" id="WP_188612884.1">
    <property type="nucleotide sequence ID" value="NZ_BMGG01000017.1"/>
</dbReference>
<keyword evidence="4 9" id="KW-0812">Transmembrane</keyword>
<evidence type="ECO:0000256" key="3">
    <source>
        <dbReference type="ARBA" id="ARBA00022475"/>
    </source>
</evidence>
<dbReference type="GO" id="GO:0009306">
    <property type="term" value="P:protein secretion"/>
    <property type="evidence" value="ECO:0007669"/>
    <property type="project" value="UniProtKB-UniRule"/>
</dbReference>
<keyword evidence="3 9" id="KW-1003">Cell membrane</keyword>
<keyword evidence="11" id="KW-1185">Reference proteome</keyword>
<evidence type="ECO:0000256" key="7">
    <source>
        <dbReference type="ARBA" id="ARBA00023010"/>
    </source>
</evidence>
<gene>
    <name evidence="9 10" type="primary">secE</name>
    <name evidence="10" type="ORF">GCM10010994_60140</name>
</gene>
<keyword evidence="8 9" id="KW-0472">Membrane</keyword>
<reference evidence="10" key="2">
    <citation type="submission" date="2020-09" db="EMBL/GenBank/DDBJ databases">
        <authorList>
            <person name="Sun Q."/>
            <person name="Zhou Y."/>
        </authorList>
    </citation>
    <scope>NUCLEOTIDE SEQUENCE</scope>
    <source>
        <strain evidence="10">CGMCC 1.12919</strain>
    </source>
</reference>
<evidence type="ECO:0000256" key="5">
    <source>
        <dbReference type="ARBA" id="ARBA00022927"/>
    </source>
</evidence>
<evidence type="ECO:0000313" key="10">
    <source>
        <dbReference type="EMBL" id="GGC94321.1"/>
    </source>
</evidence>
<organism evidence="10 11">
    <name type="scientific">Chelatococcus reniformis</name>
    <dbReference type="NCBI Taxonomy" id="1494448"/>
    <lineage>
        <taxon>Bacteria</taxon>
        <taxon>Pseudomonadati</taxon>
        <taxon>Pseudomonadota</taxon>
        <taxon>Alphaproteobacteria</taxon>
        <taxon>Hyphomicrobiales</taxon>
        <taxon>Chelatococcaceae</taxon>
        <taxon>Chelatococcus</taxon>
    </lineage>
</organism>
<dbReference type="PANTHER" id="PTHR33910">
    <property type="entry name" value="PROTEIN TRANSLOCASE SUBUNIT SECE"/>
    <property type="match status" value="1"/>
</dbReference>
<comment type="function">
    <text evidence="9">Essential subunit of the Sec protein translocation channel SecYEG. Clamps together the 2 halves of SecY. May contact the channel plug during translocation.</text>
</comment>
<sequence>MAKTNPVEFMQQVRNEAAKVTWPTRKETLITTAMVFVMVIIASIFFVVVDQVLRFGVSFILGFGR</sequence>
<evidence type="ECO:0000256" key="2">
    <source>
        <dbReference type="ARBA" id="ARBA00022448"/>
    </source>
</evidence>
<dbReference type="GO" id="GO:0065002">
    <property type="term" value="P:intracellular protein transmembrane transport"/>
    <property type="evidence" value="ECO:0007669"/>
    <property type="project" value="UniProtKB-UniRule"/>
</dbReference>
<dbReference type="Gene3D" id="1.20.5.1030">
    <property type="entry name" value="Preprotein translocase secy subunit"/>
    <property type="match status" value="1"/>
</dbReference>
<evidence type="ECO:0000313" key="11">
    <source>
        <dbReference type="Proteomes" id="UP000637002"/>
    </source>
</evidence>
<keyword evidence="2 9" id="KW-0813">Transport</keyword>
<dbReference type="GO" id="GO:0005886">
    <property type="term" value="C:plasma membrane"/>
    <property type="evidence" value="ECO:0007669"/>
    <property type="project" value="UniProtKB-SubCell"/>
</dbReference>
<dbReference type="HAMAP" id="MF_00422">
    <property type="entry name" value="SecE"/>
    <property type="match status" value="1"/>
</dbReference>
<dbReference type="PANTHER" id="PTHR33910:SF1">
    <property type="entry name" value="PROTEIN TRANSLOCASE SUBUNIT SECE"/>
    <property type="match status" value="1"/>
</dbReference>
<comment type="similarity">
    <text evidence="9">Belongs to the SecE/SEC61-gamma family.</text>
</comment>
<evidence type="ECO:0000256" key="4">
    <source>
        <dbReference type="ARBA" id="ARBA00022692"/>
    </source>
</evidence>
<dbReference type="InterPro" id="IPR001901">
    <property type="entry name" value="Translocase_SecE/Sec61-g"/>
</dbReference>
<comment type="subunit">
    <text evidence="9">Component of the Sec protein translocase complex. Heterotrimer consisting of SecY, SecE and SecG subunits. The heterotrimers can form oligomers, although 1 heterotrimer is thought to be able to translocate proteins. Interacts with the ribosome. Interacts with SecDF, and other proteins may be involved. Interacts with SecA.</text>
</comment>
<dbReference type="EMBL" id="BMGG01000017">
    <property type="protein sequence ID" value="GGC94321.1"/>
    <property type="molecule type" value="Genomic_DNA"/>
</dbReference>
<dbReference type="GO" id="GO:0043952">
    <property type="term" value="P:protein transport by the Sec complex"/>
    <property type="evidence" value="ECO:0007669"/>
    <property type="project" value="UniProtKB-UniRule"/>
</dbReference>
<reference evidence="10" key="1">
    <citation type="journal article" date="2014" name="Int. J. Syst. Evol. Microbiol.">
        <title>Complete genome sequence of Corynebacterium casei LMG S-19264T (=DSM 44701T), isolated from a smear-ripened cheese.</title>
        <authorList>
            <consortium name="US DOE Joint Genome Institute (JGI-PGF)"/>
            <person name="Walter F."/>
            <person name="Albersmeier A."/>
            <person name="Kalinowski J."/>
            <person name="Ruckert C."/>
        </authorList>
    </citation>
    <scope>NUCLEOTIDE SEQUENCE</scope>
    <source>
        <strain evidence="10">CGMCC 1.12919</strain>
    </source>
</reference>
<dbReference type="Proteomes" id="UP000637002">
    <property type="component" value="Unassembled WGS sequence"/>
</dbReference>
<dbReference type="GO" id="GO:0008320">
    <property type="term" value="F:protein transmembrane transporter activity"/>
    <property type="evidence" value="ECO:0007669"/>
    <property type="project" value="UniProtKB-UniRule"/>
</dbReference>
<evidence type="ECO:0000256" key="9">
    <source>
        <dbReference type="HAMAP-Rule" id="MF_00422"/>
    </source>
</evidence>
<protein>
    <recommendedName>
        <fullName evidence="9">Protein translocase subunit SecE</fullName>
    </recommendedName>
</protein>
<dbReference type="GO" id="GO:0006605">
    <property type="term" value="P:protein targeting"/>
    <property type="evidence" value="ECO:0007669"/>
    <property type="project" value="UniProtKB-UniRule"/>
</dbReference>
<evidence type="ECO:0000256" key="6">
    <source>
        <dbReference type="ARBA" id="ARBA00022989"/>
    </source>
</evidence>
<keyword evidence="5 9" id="KW-0653">Protein transport</keyword>
<dbReference type="InterPro" id="IPR005807">
    <property type="entry name" value="SecE_bac"/>
</dbReference>
<accession>A0A916XRY2</accession>